<accession>A0A1D1V265</accession>
<dbReference type="PROSITE" id="PS51257">
    <property type="entry name" value="PROKAR_LIPOPROTEIN"/>
    <property type="match status" value="1"/>
</dbReference>
<evidence type="ECO:0000313" key="2">
    <source>
        <dbReference type="EMBL" id="GAU95841.1"/>
    </source>
</evidence>
<dbReference type="EMBL" id="BDGG01000003">
    <property type="protein sequence ID" value="GAU95841.1"/>
    <property type="molecule type" value="Genomic_DNA"/>
</dbReference>
<dbReference type="Proteomes" id="UP000186922">
    <property type="component" value="Unassembled WGS sequence"/>
</dbReference>
<keyword evidence="3" id="KW-1185">Reference proteome</keyword>
<comment type="caution">
    <text evidence="2">The sequence shown here is derived from an EMBL/GenBank/DDBJ whole genome shotgun (WGS) entry which is preliminary data.</text>
</comment>
<sequence length="190" mass="21193">MARLSIMWTFVLLSCSATALFAEVIDDDSHEISAYFPDHKPYVNSSSFRNTSLNYYTKTDPSSQAAKKISDVTAVVPSNGTPANNSSRFAEKTKQPPSFCAKNPLSCTAAICGSVVGVLFLCALFEYARRWRNSRPQPAALEFQQFELESLLKVVKMEEDSPIPSFQIVNDDAAHEDVSDQWEQPHTFQL</sequence>
<name>A0A1D1V265_RAMVA</name>
<reference evidence="2 3" key="1">
    <citation type="journal article" date="2016" name="Nat. Commun.">
        <title>Extremotolerant tardigrade genome and improved radiotolerance of human cultured cells by tardigrade-unique protein.</title>
        <authorList>
            <person name="Hashimoto T."/>
            <person name="Horikawa D.D."/>
            <person name="Saito Y."/>
            <person name="Kuwahara H."/>
            <person name="Kozuka-Hata H."/>
            <person name="Shin-I T."/>
            <person name="Minakuchi Y."/>
            <person name="Ohishi K."/>
            <person name="Motoyama A."/>
            <person name="Aizu T."/>
            <person name="Enomoto A."/>
            <person name="Kondo K."/>
            <person name="Tanaka S."/>
            <person name="Hara Y."/>
            <person name="Koshikawa S."/>
            <person name="Sagara H."/>
            <person name="Miura T."/>
            <person name="Yokobori S."/>
            <person name="Miyagawa K."/>
            <person name="Suzuki Y."/>
            <person name="Kubo T."/>
            <person name="Oyama M."/>
            <person name="Kohara Y."/>
            <person name="Fujiyama A."/>
            <person name="Arakawa K."/>
            <person name="Katayama T."/>
            <person name="Toyoda A."/>
            <person name="Kunieda T."/>
        </authorList>
    </citation>
    <scope>NUCLEOTIDE SEQUENCE [LARGE SCALE GENOMIC DNA]</scope>
    <source>
        <strain evidence="2 3">YOKOZUNA-1</strain>
    </source>
</reference>
<organism evidence="2 3">
    <name type="scientific">Ramazzottius varieornatus</name>
    <name type="common">Water bear</name>
    <name type="synonym">Tardigrade</name>
    <dbReference type="NCBI Taxonomy" id="947166"/>
    <lineage>
        <taxon>Eukaryota</taxon>
        <taxon>Metazoa</taxon>
        <taxon>Ecdysozoa</taxon>
        <taxon>Tardigrada</taxon>
        <taxon>Eutardigrada</taxon>
        <taxon>Parachela</taxon>
        <taxon>Hypsibioidea</taxon>
        <taxon>Ramazzottiidae</taxon>
        <taxon>Ramazzottius</taxon>
    </lineage>
</organism>
<dbReference type="AlphaFoldDB" id="A0A1D1V265"/>
<keyword evidence="1" id="KW-0732">Signal</keyword>
<protein>
    <submittedName>
        <fullName evidence="2">Uncharacterized protein</fullName>
    </submittedName>
</protein>
<feature type="signal peptide" evidence="1">
    <location>
        <begin position="1"/>
        <end position="22"/>
    </location>
</feature>
<proteinExistence type="predicted"/>
<evidence type="ECO:0000256" key="1">
    <source>
        <dbReference type="SAM" id="SignalP"/>
    </source>
</evidence>
<evidence type="ECO:0000313" key="3">
    <source>
        <dbReference type="Proteomes" id="UP000186922"/>
    </source>
</evidence>
<gene>
    <name evidence="2" type="primary">RvY_07386-1</name>
    <name evidence="2" type="synonym">RvY_07386.1</name>
    <name evidence="2" type="ORF">RvY_07386</name>
</gene>
<feature type="chain" id="PRO_5008897954" evidence="1">
    <location>
        <begin position="23"/>
        <end position="190"/>
    </location>
</feature>